<dbReference type="Proteomes" id="UP001500642">
    <property type="component" value="Unassembled WGS sequence"/>
</dbReference>
<accession>A0ABP8JQA8</accession>
<dbReference type="EMBL" id="BAABGL010000030">
    <property type="protein sequence ID" value="GAA4394351.1"/>
    <property type="molecule type" value="Genomic_DNA"/>
</dbReference>
<organism evidence="2 3">
    <name type="scientific">Brevibacterium pityocampae</name>
    <dbReference type="NCBI Taxonomy" id="506594"/>
    <lineage>
        <taxon>Bacteria</taxon>
        <taxon>Bacillati</taxon>
        <taxon>Actinomycetota</taxon>
        <taxon>Actinomycetes</taxon>
        <taxon>Micrococcales</taxon>
        <taxon>Brevibacteriaceae</taxon>
        <taxon>Brevibacterium</taxon>
    </lineage>
</organism>
<feature type="compositionally biased region" description="Low complexity" evidence="1">
    <location>
        <begin position="27"/>
        <end position="39"/>
    </location>
</feature>
<evidence type="ECO:0000256" key="1">
    <source>
        <dbReference type="SAM" id="MobiDB-lite"/>
    </source>
</evidence>
<feature type="region of interest" description="Disordered" evidence="1">
    <location>
        <begin position="1"/>
        <end position="47"/>
    </location>
</feature>
<proteinExistence type="predicted"/>
<name>A0ABP8JQA8_9MICO</name>
<sequence length="47" mass="4925">MGTRNTKQTSRPVAKKASALLRDGRTSAKTKSVAASALAQAKPRKGK</sequence>
<reference evidence="3" key="1">
    <citation type="journal article" date="2019" name="Int. J. Syst. Evol. Microbiol.">
        <title>The Global Catalogue of Microorganisms (GCM) 10K type strain sequencing project: providing services to taxonomists for standard genome sequencing and annotation.</title>
        <authorList>
            <consortium name="The Broad Institute Genomics Platform"/>
            <consortium name="The Broad Institute Genome Sequencing Center for Infectious Disease"/>
            <person name="Wu L."/>
            <person name="Ma J."/>
        </authorList>
    </citation>
    <scope>NUCLEOTIDE SEQUENCE [LARGE SCALE GENOMIC DNA]</scope>
    <source>
        <strain evidence="3">JCM 17808</strain>
    </source>
</reference>
<gene>
    <name evidence="2" type="ORF">GCM10023167_23850</name>
</gene>
<feature type="compositionally biased region" description="Polar residues" evidence="1">
    <location>
        <begin position="1"/>
        <end position="11"/>
    </location>
</feature>
<evidence type="ECO:0000313" key="2">
    <source>
        <dbReference type="EMBL" id="GAA4394351.1"/>
    </source>
</evidence>
<protein>
    <submittedName>
        <fullName evidence="2">Uncharacterized protein</fullName>
    </submittedName>
</protein>
<evidence type="ECO:0000313" key="3">
    <source>
        <dbReference type="Proteomes" id="UP001500642"/>
    </source>
</evidence>
<keyword evidence="3" id="KW-1185">Reference proteome</keyword>
<comment type="caution">
    <text evidence="2">The sequence shown here is derived from an EMBL/GenBank/DDBJ whole genome shotgun (WGS) entry which is preliminary data.</text>
</comment>